<organism evidence="2 3">
    <name type="scientific">Larkinella humicola</name>
    <dbReference type="NCBI Taxonomy" id="2607654"/>
    <lineage>
        <taxon>Bacteria</taxon>
        <taxon>Pseudomonadati</taxon>
        <taxon>Bacteroidota</taxon>
        <taxon>Cytophagia</taxon>
        <taxon>Cytophagales</taxon>
        <taxon>Spirosomataceae</taxon>
        <taxon>Larkinella</taxon>
    </lineage>
</organism>
<dbReference type="Pfam" id="PF18962">
    <property type="entry name" value="Por_Secre_tail"/>
    <property type="match status" value="1"/>
</dbReference>
<evidence type="ECO:0000313" key="2">
    <source>
        <dbReference type="EMBL" id="KAA9353960.1"/>
    </source>
</evidence>
<protein>
    <submittedName>
        <fullName evidence="2">T9SS type A sorting domain-containing protein</fullName>
    </submittedName>
</protein>
<dbReference type="AlphaFoldDB" id="A0A5N1JJL5"/>
<dbReference type="NCBIfam" id="TIGR04183">
    <property type="entry name" value="Por_Secre_tail"/>
    <property type="match status" value="1"/>
</dbReference>
<dbReference type="Proteomes" id="UP000326344">
    <property type="component" value="Unassembled WGS sequence"/>
</dbReference>
<comment type="caution">
    <text evidence="2">The sequence shown here is derived from an EMBL/GenBank/DDBJ whole genome shotgun (WGS) entry which is preliminary data.</text>
</comment>
<feature type="domain" description="Secretion system C-terminal sorting" evidence="1">
    <location>
        <begin position="293"/>
        <end position="368"/>
    </location>
</feature>
<dbReference type="RefSeq" id="WP_150877279.1">
    <property type="nucleotide sequence ID" value="NZ_VTWS01000003.1"/>
</dbReference>
<sequence>MKKITTLLLFLSAFPVFGTHLIGGYIQVKRVSASLTFEFSVQVYMDEVYGKTAVDQSDLILFCTGDGSGNLEIPRYSRTRLENGISLNVYKVTHTYSGTGSGMYTVSTQLRSRSELSNLPNALTVPLYLETTFSAAVVNNLPVFQGPALSSLTVPVNQKAVYNFQAKDADGDSVVHHLIRVRNGDCGKSSQALPDYSFPNDITRKGTFKVDVKTGQVTWDAPAQVGTYDFAVVAEEWRNGQRISSTLFDLVTRVIDQSGGNPGAIPAYEPVLERGLLTALENRINDRDLSIVVYPNPSQSRFQIILKNHKPTTATFQLLDSQGRIIQEIAENKKVSEHQQAIGNEQLAPGLYLIRTLVRGRVYTNKVIKQ</sequence>
<gene>
    <name evidence="2" type="ORF">F0P93_15200</name>
</gene>
<reference evidence="2 3" key="1">
    <citation type="submission" date="2019-09" db="EMBL/GenBank/DDBJ databases">
        <title>Genome Sequence of Larkinella sp MA1.</title>
        <authorList>
            <person name="Srinivasan S."/>
        </authorList>
    </citation>
    <scope>NUCLEOTIDE SEQUENCE [LARGE SCALE GENOMIC DNA]</scope>
    <source>
        <strain evidence="2 3">MA1</strain>
    </source>
</reference>
<keyword evidence="3" id="KW-1185">Reference proteome</keyword>
<evidence type="ECO:0000313" key="3">
    <source>
        <dbReference type="Proteomes" id="UP000326344"/>
    </source>
</evidence>
<dbReference type="EMBL" id="VTWS01000003">
    <property type="protein sequence ID" value="KAA9353960.1"/>
    <property type="molecule type" value="Genomic_DNA"/>
</dbReference>
<evidence type="ECO:0000259" key="1">
    <source>
        <dbReference type="Pfam" id="PF18962"/>
    </source>
</evidence>
<name>A0A5N1JJL5_9BACT</name>
<proteinExistence type="predicted"/>
<accession>A0A5N1JJL5</accession>
<dbReference type="InterPro" id="IPR026444">
    <property type="entry name" value="Secre_tail"/>
</dbReference>